<proteinExistence type="evidence at transcript level"/>
<dbReference type="GO" id="GO:0006915">
    <property type="term" value="P:apoptotic process"/>
    <property type="evidence" value="ECO:0007669"/>
    <property type="project" value="UniProtKB-KW"/>
</dbReference>
<gene>
    <name evidence="8" type="primary">Traf3</name>
</gene>
<evidence type="ECO:0000256" key="6">
    <source>
        <dbReference type="SAM" id="MobiDB-lite"/>
    </source>
</evidence>
<evidence type="ECO:0000256" key="5">
    <source>
        <dbReference type="SAM" id="Coils"/>
    </source>
</evidence>
<name>A0A6F9DVZ5_9ASCI</name>
<evidence type="ECO:0000259" key="7">
    <source>
        <dbReference type="PROSITE" id="PS50144"/>
    </source>
</evidence>
<dbReference type="SUPFAM" id="SSF57953">
    <property type="entry name" value="Trimerization domain of TRAF"/>
    <property type="match status" value="1"/>
</dbReference>
<dbReference type="PANTHER" id="PTHR10131:SF153">
    <property type="entry name" value="RING-TYPE DOMAIN-CONTAINING PROTEIN"/>
    <property type="match status" value="1"/>
</dbReference>
<sequence>MEVDPQQATSQQDEDLHDSLPTQSSPHDLNAVRGPPGSMNGDFDPSSILSSSDGPFSFESQKDFQTYKGHVELKFKSLQRMFQELKTLANLSGQKADSSFNDIQTIKKTLASLPHLQKMVASQTDKNIALKKELSDASKANNLKIEELKKKIEDAMLDITTLRQKIEALERKVETSARSSGTPSGGAPLPDNIMQVIDAFERQLGMYDVRIAEMDLRFQVLENTSYNGVLVWKIKDYARRKREAVAGRSLSLYSQPFYTSRYGYKMCARIYLNGDGMGKGTHMSLFFVVMKGDYDPLLPWPFRQKVTLLLLDQGPDRKHLTDTFRPDPSSSSFKRPNSDMNIASGCPLFVAHNVVDGSSYVKEDTIFVRIQVDTSDLENF</sequence>
<dbReference type="Gene3D" id="2.60.210.10">
    <property type="entry name" value="Apoptosis, Tumor Necrosis Factor Receptor Associated Protein 2, Chain A"/>
    <property type="match status" value="1"/>
</dbReference>
<dbReference type="EMBL" id="LR791346">
    <property type="protein sequence ID" value="CAB3267208.1"/>
    <property type="molecule type" value="mRNA"/>
</dbReference>
<keyword evidence="3" id="KW-0832">Ubl conjugation</keyword>
<dbReference type="GO" id="GO:0005164">
    <property type="term" value="F:tumor necrosis factor receptor binding"/>
    <property type="evidence" value="ECO:0007669"/>
    <property type="project" value="TreeGrafter"/>
</dbReference>
<dbReference type="Pfam" id="PF21355">
    <property type="entry name" value="TRAF-mep_MATH"/>
    <property type="match status" value="1"/>
</dbReference>
<keyword evidence="4 5" id="KW-0175">Coiled coil</keyword>
<dbReference type="SUPFAM" id="SSF49599">
    <property type="entry name" value="TRAF domain-like"/>
    <property type="match status" value="1"/>
</dbReference>
<dbReference type="SMART" id="SM00061">
    <property type="entry name" value="MATH"/>
    <property type="match status" value="1"/>
</dbReference>
<dbReference type="GO" id="GO:0043122">
    <property type="term" value="P:regulation of canonical NF-kappaB signal transduction"/>
    <property type="evidence" value="ECO:0007669"/>
    <property type="project" value="TreeGrafter"/>
</dbReference>
<dbReference type="FunFam" id="2.60.210.10:FF:000001">
    <property type="entry name" value="TNF receptor-associated factor"/>
    <property type="match status" value="1"/>
</dbReference>
<organism evidence="8">
    <name type="scientific">Phallusia mammillata</name>
    <dbReference type="NCBI Taxonomy" id="59560"/>
    <lineage>
        <taxon>Eukaryota</taxon>
        <taxon>Metazoa</taxon>
        <taxon>Chordata</taxon>
        <taxon>Tunicata</taxon>
        <taxon>Ascidiacea</taxon>
        <taxon>Phlebobranchia</taxon>
        <taxon>Ascidiidae</taxon>
        <taxon>Phallusia</taxon>
    </lineage>
</organism>
<keyword evidence="2" id="KW-0053">Apoptosis</keyword>
<dbReference type="PROSITE" id="PS50144">
    <property type="entry name" value="MATH"/>
    <property type="match status" value="1"/>
</dbReference>
<dbReference type="InterPro" id="IPR008974">
    <property type="entry name" value="TRAF-like"/>
</dbReference>
<evidence type="ECO:0000256" key="3">
    <source>
        <dbReference type="ARBA" id="ARBA00022843"/>
    </source>
</evidence>
<keyword evidence="8" id="KW-0675">Receptor</keyword>
<dbReference type="AlphaFoldDB" id="A0A6F9DVZ5"/>
<feature type="coiled-coil region" evidence="5">
    <location>
        <begin position="131"/>
        <end position="179"/>
    </location>
</feature>
<reference evidence="8" key="1">
    <citation type="submission" date="2020-04" db="EMBL/GenBank/DDBJ databases">
        <authorList>
            <person name="Neveu A P."/>
        </authorList>
    </citation>
    <scope>NUCLEOTIDE SEQUENCE</scope>
    <source>
        <tissue evidence="8">Whole embryo</tissue>
    </source>
</reference>
<keyword evidence="1" id="KW-1017">Isopeptide bond</keyword>
<evidence type="ECO:0000256" key="1">
    <source>
        <dbReference type="ARBA" id="ARBA00022499"/>
    </source>
</evidence>
<evidence type="ECO:0000256" key="2">
    <source>
        <dbReference type="ARBA" id="ARBA00022703"/>
    </source>
</evidence>
<protein>
    <submittedName>
        <fullName evidence="8">TNF receptor-associated factor 3</fullName>
    </submittedName>
</protein>
<dbReference type="InterPro" id="IPR002083">
    <property type="entry name" value="MATH/TRAF_dom"/>
</dbReference>
<feature type="domain" description="MATH" evidence="7">
    <location>
        <begin position="227"/>
        <end position="372"/>
    </location>
</feature>
<dbReference type="InterPro" id="IPR049342">
    <property type="entry name" value="TRAF1-6_MATH_dom"/>
</dbReference>
<accession>A0A6F9DVZ5</accession>
<feature type="region of interest" description="Disordered" evidence="6">
    <location>
        <begin position="1"/>
        <end position="54"/>
    </location>
</feature>
<dbReference type="PANTHER" id="PTHR10131">
    <property type="entry name" value="TNF RECEPTOR ASSOCIATED FACTOR"/>
    <property type="match status" value="1"/>
</dbReference>
<evidence type="ECO:0000313" key="8">
    <source>
        <dbReference type="EMBL" id="CAB3267208.1"/>
    </source>
</evidence>
<feature type="compositionally biased region" description="Polar residues" evidence="6">
    <location>
        <begin position="1"/>
        <end position="11"/>
    </location>
</feature>
<dbReference type="GO" id="GO:0009898">
    <property type="term" value="C:cytoplasmic side of plasma membrane"/>
    <property type="evidence" value="ECO:0007669"/>
    <property type="project" value="TreeGrafter"/>
</dbReference>
<evidence type="ECO:0000256" key="4">
    <source>
        <dbReference type="ARBA" id="ARBA00023054"/>
    </source>
</evidence>